<dbReference type="InterPro" id="IPR007205">
    <property type="entry name" value="Protein_HGH1_N"/>
</dbReference>
<evidence type="ECO:0000313" key="6">
    <source>
        <dbReference type="EMBL" id="CEP22709.1"/>
    </source>
</evidence>
<sequence length="392" mass="44820">MAKSELEELVEFLHDERDPVRSVALEHLVGFSVGPQASVFHNDNFRPILDLKVLSMSIGRTTALHAFTILANLCSDLKVRDIIATDDEYLQFLVNSILDVNNRNADLVCILLANVAKHENAKKFFTFDKVQTASNDVFKSPKAIDCLIDVFVKGADKSFNKSANFDYLSFFFADVSRFVEGRKYFVTEQEYDGVVPISKLLVFTEMYDSKVRREGVASTIKNSLFEVEAHVNLLDEDGVNILPYLLLPIATSEDANLDEEELFKLPDELQLLPEDKRREPIEEIICVHLESLLLLCSTKSAREYLRSKSVYPLIRELHKNSNNDKVQEICDRIVQMLMRDEDPNNDKMEEIPTKEELGDIESDEEEAKKIEQRLEEEAEEESSDDDEIVEVV</sequence>
<evidence type="ECO:0000313" key="7">
    <source>
        <dbReference type="Proteomes" id="UP000038830"/>
    </source>
</evidence>
<evidence type="ECO:0000256" key="1">
    <source>
        <dbReference type="ARBA" id="ARBA00006712"/>
    </source>
</evidence>
<dbReference type="Pfam" id="PF04063">
    <property type="entry name" value="DUF383"/>
    <property type="match status" value="1"/>
</dbReference>
<evidence type="ECO:0000256" key="3">
    <source>
        <dbReference type="SAM" id="MobiDB-lite"/>
    </source>
</evidence>
<protein>
    <recommendedName>
        <fullName evidence="2">Protein HGH1 homolog</fullName>
    </recommendedName>
</protein>
<comment type="similarity">
    <text evidence="1">Belongs to the HGH1 family.</text>
</comment>
<evidence type="ECO:0000256" key="2">
    <source>
        <dbReference type="ARBA" id="ARBA00014076"/>
    </source>
</evidence>
<dbReference type="InterPro" id="IPR011989">
    <property type="entry name" value="ARM-like"/>
</dbReference>
<dbReference type="EMBL" id="CDQK01000003">
    <property type="protein sequence ID" value="CEP22709.1"/>
    <property type="molecule type" value="Genomic_DNA"/>
</dbReference>
<accession>A0A0H5CDS5</accession>
<dbReference type="Pfam" id="PF04064">
    <property type="entry name" value="DUF384"/>
    <property type="match status" value="1"/>
</dbReference>
<dbReference type="PANTHER" id="PTHR13387">
    <property type="entry name" value="PROTEIN HGH1 HOMOLOG"/>
    <property type="match status" value="1"/>
</dbReference>
<proteinExistence type="inferred from homology"/>
<feature type="region of interest" description="Disordered" evidence="3">
    <location>
        <begin position="340"/>
        <end position="392"/>
    </location>
</feature>
<dbReference type="Proteomes" id="UP000038830">
    <property type="component" value="Unassembled WGS sequence"/>
</dbReference>
<dbReference type="InterPro" id="IPR007206">
    <property type="entry name" value="Protein_HGH1_C"/>
</dbReference>
<dbReference type="PANTHER" id="PTHR13387:SF9">
    <property type="entry name" value="PROTEIN HGH1 HOMOLOG"/>
    <property type="match status" value="1"/>
</dbReference>
<gene>
    <name evidence="6" type="ORF">BN1211_3118</name>
</gene>
<dbReference type="AlphaFoldDB" id="A0A0H5CDS5"/>
<feature type="domain" description="Protein HGH1 N-terminal" evidence="4">
    <location>
        <begin position="97"/>
        <end position="286"/>
    </location>
</feature>
<name>A0A0H5CDS5_CYBJN</name>
<dbReference type="SUPFAM" id="SSF48371">
    <property type="entry name" value="ARM repeat"/>
    <property type="match status" value="1"/>
</dbReference>
<evidence type="ECO:0000259" key="5">
    <source>
        <dbReference type="Pfam" id="PF04064"/>
    </source>
</evidence>
<feature type="compositionally biased region" description="Basic and acidic residues" evidence="3">
    <location>
        <begin position="340"/>
        <end position="357"/>
    </location>
</feature>
<feature type="domain" description="Protein HGH1 C-terminal" evidence="5">
    <location>
        <begin position="291"/>
        <end position="343"/>
    </location>
</feature>
<evidence type="ECO:0000259" key="4">
    <source>
        <dbReference type="Pfam" id="PF04063"/>
    </source>
</evidence>
<dbReference type="Gene3D" id="1.25.10.10">
    <property type="entry name" value="Leucine-rich Repeat Variant"/>
    <property type="match status" value="1"/>
</dbReference>
<dbReference type="InterPro" id="IPR039717">
    <property type="entry name" value="Hgh1"/>
</dbReference>
<organism evidence="6 7">
    <name type="scientific">Cyberlindnera jadinii (strain ATCC 18201 / CBS 1600 / BCRC 20928 / JCM 3617 / NBRC 0987 / NRRL Y-1542)</name>
    <name type="common">Torula yeast</name>
    <name type="synonym">Candida utilis</name>
    <dbReference type="NCBI Taxonomy" id="983966"/>
    <lineage>
        <taxon>Eukaryota</taxon>
        <taxon>Fungi</taxon>
        <taxon>Dikarya</taxon>
        <taxon>Ascomycota</taxon>
        <taxon>Saccharomycotina</taxon>
        <taxon>Saccharomycetes</taxon>
        <taxon>Phaffomycetales</taxon>
        <taxon>Phaffomycetaceae</taxon>
        <taxon>Cyberlindnera</taxon>
    </lineage>
</organism>
<feature type="compositionally biased region" description="Basic and acidic residues" evidence="3">
    <location>
        <begin position="366"/>
        <end position="375"/>
    </location>
</feature>
<dbReference type="InterPro" id="IPR016024">
    <property type="entry name" value="ARM-type_fold"/>
</dbReference>
<reference evidence="7" key="1">
    <citation type="journal article" date="2015" name="J. Biotechnol.">
        <title>The structure of the Cyberlindnera jadinii genome and its relation to Candida utilis analyzed by the occurrence of single nucleotide polymorphisms.</title>
        <authorList>
            <person name="Rupp O."/>
            <person name="Brinkrolf K."/>
            <person name="Buerth C."/>
            <person name="Kunigo M."/>
            <person name="Schneider J."/>
            <person name="Jaenicke S."/>
            <person name="Goesmann A."/>
            <person name="Puehler A."/>
            <person name="Jaeger K.-E."/>
            <person name="Ernst J.F."/>
        </authorList>
    </citation>
    <scope>NUCLEOTIDE SEQUENCE [LARGE SCALE GENOMIC DNA]</scope>
    <source>
        <strain evidence="7">ATCC 18201 / CBS 1600 / BCRC 20928 / JCM 3617 / NBRC 0987 / NRRL Y-1542</strain>
    </source>
</reference>
<feature type="compositionally biased region" description="Acidic residues" evidence="3">
    <location>
        <begin position="376"/>
        <end position="392"/>
    </location>
</feature>